<reference evidence="5" key="1">
    <citation type="submission" date="2017-03" db="EMBL/GenBank/DDBJ databases">
        <authorList>
            <person name="Sharma R."/>
            <person name="Thines M."/>
        </authorList>
    </citation>
    <scope>NUCLEOTIDE SEQUENCE [LARGE SCALE GENOMIC DNA]</scope>
</reference>
<dbReference type="InterPro" id="IPR043502">
    <property type="entry name" value="DNA/RNA_pol_sf"/>
</dbReference>
<evidence type="ECO:0000259" key="3">
    <source>
        <dbReference type="PROSITE" id="PS50878"/>
    </source>
</evidence>
<dbReference type="InterPro" id="IPR050951">
    <property type="entry name" value="Retrovirus_Pol_polyprotein"/>
</dbReference>
<proteinExistence type="predicted"/>
<dbReference type="Proteomes" id="UP000192927">
    <property type="component" value="Unassembled WGS sequence"/>
</dbReference>
<name>A0A1W5CUR8_9LECA</name>
<dbReference type="InterPro" id="IPR043128">
    <property type="entry name" value="Rev_trsase/Diguanyl_cyclase"/>
</dbReference>
<dbReference type="PROSITE" id="PS50878">
    <property type="entry name" value="RT_POL"/>
    <property type="match status" value="1"/>
</dbReference>
<evidence type="ECO:0000313" key="5">
    <source>
        <dbReference type="Proteomes" id="UP000192927"/>
    </source>
</evidence>
<dbReference type="CDD" id="cd01647">
    <property type="entry name" value="RT_LTR"/>
    <property type="match status" value="1"/>
</dbReference>
<evidence type="ECO:0000313" key="4">
    <source>
        <dbReference type="EMBL" id="SLM34593.1"/>
    </source>
</evidence>
<dbReference type="FunFam" id="3.30.70.270:FF:000020">
    <property type="entry name" value="Transposon Tf2-6 polyprotein-like Protein"/>
    <property type="match status" value="1"/>
</dbReference>
<feature type="region of interest" description="Disordered" evidence="2">
    <location>
        <begin position="1"/>
        <end position="31"/>
    </location>
</feature>
<dbReference type="GO" id="GO:0003824">
    <property type="term" value="F:catalytic activity"/>
    <property type="evidence" value="ECO:0007669"/>
    <property type="project" value="UniProtKB-KW"/>
</dbReference>
<dbReference type="AlphaFoldDB" id="A0A1W5CUR8"/>
<keyword evidence="1" id="KW-0511">Multifunctional enzyme</keyword>
<evidence type="ECO:0000256" key="1">
    <source>
        <dbReference type="ARBA" id="ARBA00023268"/>
    </source>
</evidence>
<dbReference type="Gene3D" id="3.10.10.10">
    <property type="entry name" value="HIV Type 1 Reverse Transcriptase, subunit A, domain 1"/>
    <property type="match status" value="1"/>
</dbReference>
<dbReference type="SUPFAM" id="SSF56672">
    <property type="entry name" value="DNA/RNA polymerases"/>
    <property type="match status" value="1"/>
</dbReference>
<feature type="compositionally biased region" description="Basic and acidic residues" evidence="2">
    <location>
        <begin position="1"/>
        <end position="16"/>
    </location>
</feature>
<evidence type="ECO:0000256" key="2">
    <source>
        <dbReference type="SAM" id="MobiDB-lite"/>
    </source>
</evidence>
<dbReference type="Gene3D" id="3.30.70.270">
    <property type="match status" value="2"/>
</dbReference>
<dbReference type="PANTHER" id="PTHR37984">
    <property type="entry name" value="PROTEIN CBG26694"/>
    <property type="match status" value="1"/>
</dbReference>
<dbReference type="PANTHER" id="PTHR37984:SF5">
    <property type="entry name" value="PROTEIN NYNRIN-LIKE"/>
    <property type="match status" value="1"/>
</dbReference>
<sequence>MSELDKQLAGSKDDVHLNQISEMTEEERKDLRTKVPREFHDFLDVFDRKAAEVLPPNQIYSHKIEIDSDGPLPKSRLYPMSQCKLEKTKEYLEENLRKGFITPSNAPYASPILFAQKSNGDLQFYVDYQKLNALTKKDRYPLPLIDETLAQMSGCKFITKFDIIAAFNKLRMDPESKDLTTFITSIRSYKYCILPFGLTNGPASYQHYMNNILLPYLNDFVQAYLDDIIIYSKTWNKHTQHVQTVLGKLREAGLQVDIKKSKFFVQETTFLSLVVSTEGLKMDSQKIEVIAQWPIPTKLMEVQCFIGFCNFYRRFIKEFSKIVQPLTRLVQKDTPFEWNEACQTAFDTLKKRMTEAPVFRHFDRSRKSYLEADSSNYVNGGILSQKDDDGVLHPVTFYSKNLLLAECNYKIYNKELLAIIRCFEHWRPELEFSDIPIKVFTDHKSLQHFMATKELTRHQVRWAEKLSEFNFVIIPRPGKQNGKADALTQMAGSKPLNAQDEWKQFQQMTLLAPDKFSVSCVDIPEELVEVVDEPNNVIQSLFEQI</sequence>
<dbReference type="EMBL" id="FWEW01000347">
    <property type="protein sequence ID" value="SLM34593.1"/>
    <property type="molecule type" value="Genomic_DNA"/>
</dbReference>
<dbReference type="InterPro" id="IPR041577">
    <property type="entry name" value="RT_RNaseH_2"/>
</dbReference>
<dbReference type="Pfam" id="PF00078">
    <property type="entry name" value="RVT_1"/>
    <property type="match status" value="1"/>
</dbReference>
<keyword evidence="5" id="KW-1185">Reference proteome</keyword>
<organism evidence="4 5">
    <name type="scientific">Lasallia pustulata</name>
    <dbReference type="NCBI Taxonomy" id="136370"/>
    <lineage>
        <taxon>Eukaryota</taxon>
        <taxon>Fungi</taxon>
        <taxon>Dikarya</taxon>
        <taxon>Ascomycota</taxon>
        <taxon>Pezizomycotina</taxon>
        <taxon>Lecanoromycetes</taxon>
        <taxon>OSLEUM clade</taxon>
        <taxon>Umbilicariomycetidae</taxon>
        <taxon>Umbilicariales</taxon>
        <taxon>Umbilicariaceae</taxon>
        <taxon>Lasallia</taxon>
    </lineage>
</organism>
<dbReference type="InterPro" id="IPR000477">
    <property type="entry name" value="RT_dom"/>
</dbReference>
<dbReference type="CDD" id="cd09274">
    <property type="entry name" value="RNase_HI_RT_Ty3"/>
    <property type="match status" value="1"/>
</dbReference>
<protein>
    <submittedName>
        <fullName evidence="4">Gag polymerase env</fullName>
    </submittedName>
</protein>
<dbReference type="Pfam" id="PF17919">
    <property type="entry name" value="RT_RNaseH_2"/>
    <property type="match status" value="1"/>
</dbReference>
<feature type="domain" description="Reverse transcriptase" evidence="3">
    <location>
        <begin position="96"/>
        <end position="275"/>
    </location>
</feature>
<accession>A0A1W5CUR8</accession>